<feature type="compositionally biased region" description="Pro residues" evidence="6">
    <location>
        <begin position="536"/>
        <end position="547"/>
    </location>
</feature>
<comment type="subcellular location">
    <subcellularLocation>
        <location evidence="2">Chromosome</location>
        <location evidence="2">Telomere</location>
    </subcellularLocation>
    <subcellularLocation>
        <location evidence="1">Nucleus</location>
    </subcellularLocation>
</comment>
<dbReference type="GO" id="GO:0007004">
    <property type="term" value="P:telomere maintenance via telomerase"/>
    <property type="evidence" value="ECO:0007669"/>
    <property type="project" value="InterPro"/>
</dbReference>
<dbReference type="GeneID" id="19332562"/>
<dbReference type="AlphaFoldDB" id="N1Q9F6"/>
<name>N1Q9F6_PSEFD</name>
<evidence type="ECO:0000313" key="9">
    <source>
        <dbReference type="Proteomes" id="UP000016932"/>
    </source>
</evidence>
<sequence>MRQGMALAASELCTASAEAEASLLRGPRAVQQSGVEYDARSSLPGAEPDSDAARTNAPRDATRAFRLHPSLHHSQSSPIDSPLLKAPQCTHEIHHTCSSMAPKSRKAWLADYIWEEISHVLTWRQGLDDGVKADPDTRFSDDGSNFRSTSRPPDGCDVQLINVLSSKDPTIGFVSDGATRVKAQFSDEAVAAFEEATDESLDIEVTGDVFQIKKVTVVSTPFGPADGFVQLNIEELLYKHHLRKIDGDPKPIEENEHIRLLLENVKTIRVPPIKEEPEEGEQVQPPRPPPIEIDDDDDDDMRPCQVPQSQPPRRSGPSLTRDGYEIERGVNLDQPMRANHLLELMGKPKGKGTAPVPSKTAHQPPPQSARLPTAARSDARSEMPDVRMGDASPEPTLAPAPCEEPSTAVVAETPTKPRPTQSDNMKYGRRKIPDNQRKLLECASSWHPTPPGRTPVHPNVPIELLSKWNAEASAEAQKPSQSGAQTTSPPSKPATPENDAESSSSAADDSSDSEREISSKDWPCSQSIISPSQSPTKPPIKRPPPPSSVEELEVAAPQPLPREPRAMRSPAQMERHLQQHPAERQRKQREEFFERERQRERESKQSGGYISPSLSIALQARPGRGNAFHVKPSMFSVGKLNRFSFDQKFELVSAVVLVRVSIIGGFGAGAALYVGPRKQSLPSPGTDILNTSQPPKGSQPQIQIVVADARQATHPAAPPASSRTPTYLGSVPLCILRQGNIKTTHTNHKTQGPIY</sequence>
<feature type="region of interest" description="Disordered" evidence="6">
    <location>
        <begin position="346"/>
        <end position="613"/>
    </location>
</feature>
<organism evidence="8 9">
    <name type="scientific">Pseudocercospora fijiensis (strain CIRAD86)</name>
    <name type="common">Black leaf streak disease fungus</name>
    <name type="synonym">Mycosphaerella fijiensis</name>
    <dbReference type="NCBI Taxonomy" id="383855"/>
    <lineage>
        <taxon>Eukaryota</taxon>
        <taxon>Fungi</taxon>
        <taxon>Dikarya</taxon>
        <taxon>Ascomycota</taxon>
        <taxon>Pezizomycotina</taxon>
        <taxon>Dothideomycetes</taxon>
        <taxon>Dothideomycetidae</taxon>
        <taxon>Mycosphaerellales</taxon>
        <taxon>Mycosphaerellaceae</taxon>
        <taxon>Pseudocercospora</taxon>
    </lineage>
</organism>
<proteinExistence type="predicted"/>
<evidence type="ECO:0000256" key="4">
    <source>
        <dbReference type="ARBA" id="ARBA00022895"/>
    </source>
</evidence>
<dbReference type="GO" id="GO:0000781">
    <property type="term" value="C:chromosome, telomeric region"/>
    <property type="evidence" value="ECO:0007669"/>
    <property type="project" value="UniProtKB-SubCell"/>
</dbReference>
<feature type="compositionally biased region" description="Basic and acidic residues" evidence="6">
    <location>
        <begin position="573"/>
        <end position="604"/>
    </location>
</feature>
<dbReference type="RefSeq" id="XP_007922121.1">
    <property type="nucleotide sequence ID" value="XM_007923930.1"/>
</dbReference>
<feature type="compositionally biased region" description="Basic and acidic residues" evidence="6">
    <location>
        <begin position="431"/>
        <end position="440"/>
    </location>
</feature>
<keyword evidence="5" id="KW-0539">Nucleus</keyword>
<feature type="compositionally biased region" description="Low complexity" evidence="6">
    <location>
        <begin position="523"/>
        <end position="535"/>
    </location>
</feature>
<evidence type="ECO:0000256" key="6">
    <source>
        <dbReference type="SAM" id="MobiDB-lite"/>
    </source>
</evidence>
<dbReference type="eggNOG" id="ENOG502STJP">
    <property type="taxonomic scope" value="Eukaryota"/>
</dbReference>
<evidence type="ECO:0000256" key="1">
    <source>
        <dbReference type="ARBA" id="ARBA00004123"/>
    </source>
</evidence>
<dbReference type="InterPro" id="IPR019437">
    <property type="entry name" value="TPP1/Est3"/>
</dbReference>
<evidence type="ECO:0000256" key="2">
    <source>
        <dbReference type="ARBA" id="ARBA00004574"/>
    </source>
</evidence>
<dbReference type="Pfam" id="PF10341">
    <property type="entry name" value="TPP1"/>
    <property type="match status" value="1"/>
</dbReference>
<protein>
    <recommendedName>
        <fullName evidence="7">Shelterin complex subunit TPP1/Est3 domain-containing protein</fullName>
    </recommendedName>
</protein>
<dbReference type="EMBL" id="KB446555">
    <property type="protein sequence ID" value="EME89530.1"/>
    <property type="molecule type" value="Genomic_DNA"/>
</dbReference>
<dbReference type="GO" id="GO:0042162">
    <property type="term" value="F:telomeric DNA binding"/>
    <property type="evidence" value="ECO:0007669"/>
    <property type="project" value="InterPro"/>
</dbReference>
<feature type="domain" description="Shelterin complex subunit TPP1/Est3" evidence="7">
    <location>
        <begin position="108"/>
        <end position="218"/>
    </location>
</feature>
<evidence type="ECO:0000256" key="5">
    <source>
        <dbReference type="ARBA" id="ARBA00023242"/>
    </source>
</evidence>
<keyword evidence="4" id="KW-0779">Telomere</keyword>
<feature type="compositionally biased region" description="Polar residues" evidence="6">
    <location>
        <begin position="478"/>
        <end position="489"/>
    </location>
</feature>
<feature type="compositionally biased region" description="Basic and acidic residues" evidence="6">
    <location>
        <begin position="377"/>
        <end position="388"/>
    </location>
</feature>
<accession>N1Q9F6</accession>
<dbReference type="GO" id="GO:0005697">
    <property type="term" value="C:telomerase holoenzyme complex"/>
    <property type="evidence" value="ECO:0007669"/>
    <property type="project" value="InterPro"/>
</dbReference>
<dbReference type="HOGENOM" id="CLU_368858_0_0_1"/>
<gene>
    <name evidence="8" type="ORF">MYCFIDRAFT_170975</name>
</gene>
<evidence type="ECO:0000256" key="3">
    <source>
        <dbReference type="ARBA" id="ARBA00022454"/>
    </source>
</evidence>
<keyword evidence="9" id="KW-1185">Reference proteome</keyword>
<evidence type="ECO:0000313" key="8">
    <source>
        <dbReference type="EMBL" id="EME89530.1"/>
    </source>
</evidence>
<feature type="region of interest" description="Disordered" evidence="6">
    <location>
        <begin position="272"/>
        <end position="321"/>
    </location>
</feature>
<dbReference type="VEuPathDB" id="FungiDB:MYCFIDRAFT_170975"/>
<dbReference type="KEGG" id="pfj:MYCFIDRAFT_170975"/>
<dbReference type="Proteomes" id="UP000016932">
    <property type="component" value="Unassembled WGS sequence"/>
</dbReference>
<keyword evidence="3" id="KW-0158">Chromosome</keyword>
<feature type="region of interest" description="Disordered" evidence="6">
    <location>
        <begin position="35"/>
        <end position="56"/>
    </location>
</feature>
<evidence type="ECO:0000259" key="7">
    <source>
        <dbReference type="Pfam" id="PF10341"/>
    </source>
</evidence>
<dbReference type="STRING" id="383855.N1Q9F6"/>
<reference evidence="8 9" key="1">
    <citation type="journal article" date="2012" name="PLoS Pathog.">
        <title>Diverse lifestyles and strategies of plant pathogenesis encoded in the genomes of eighteen Dothideomycetes fungi.</title>
        <authorList>
            <person name="Ohm R.A."/>
            <person name="Feau N."/>
            <person name="Henrissat B."/>
            <person name="Schoch C.L."/>
            <person name="Horwitz B.A."/>
            <person name="Barry K.W."/>
            <person name="Condon B.J."/>
            <person name="Copeland A.C."/>
            <person name="Dhillon B."/>
            <person name="Glaser F."/>
            <person name="Hesse C.N."/>
            <person name="Kosti I."/>
            <person name="LaButti K."/>
            <person name="Lindquist E.A."/>
            <person name="Lucas S."/>
            <person name="Salamov A.A."/>
            <person name="Bradshaw R.E."/>
            <person name="Ciuffetti L."/>
            <person name="Hamelin R.C."/>
            <person name="Kema G.H.J."/>
            <person name="Lawrence C."/>
            <person name="Scott J.A."/>
            <person name="Spatafora J.W."/>
            <person name="Turgeon B.G."/>
            <person name="de Wit P.J.G.M."/>
            <person name="Zhong S."/>
            <person name="Goodwin S.B."/>
            <person name="Grigoriev I.V."/>
        </authorList>
    </citation>
    <scope>NUCLEOTIDE SEQUENCE [LARGE SCALE GENOMIC DNA]</scope>
    <source>
        <strain evidence="8 9">CIRAD86</strain>
    </source>
</reference>
<feature type="compositionally biased region" description="Low complexity" evidence="6">
    <location>
        <begin position="303"/>
        <end position="318"/>
    </location>
</feature>
<dbReference type="OrthoDB" id="3538943at2759"/>